<feature type="compositionally biased region" description="Polar residues" evidence="2">
    <location>
        <begin position="1244"/>
        <end position="1276"/>
    </location>
</feature>
<feature type="domain" description="BRCT" evidence="3">
    <location>
        <begin position="302"/>
        <end position="400"/>
    </location>
</feature>
<evidence type="ECO:0000313" key="6">
    <source>
        <dbReference type="Proteomes" id="UP000280598"/>
    </source>
</evidence>
<feature type="compositionally biased region" description="Polar residues" evidence="2">
    <location>
        <begin position="641"/>
        <end position="664"/>
    </location>
</feature>
<feature type="compositionally biased region" description="Polar residues" evidence="2">
    <location>
        <begin position="622"/>
        <end position="632"/>
    </location>
</feature>
<feature type="domain" description="BRCT" evidence="3">
    <location>
        <begin position="2"/>
        <end position="75"/>
    </location>
</feature>
<dbReference type="Proteomes" id="UP000281677">
    <property type="component" value="Unassembled WGS sequence"/>
</dbReference>
<feature type="region of interest" description="Disordered" evidence="2">
    <location>
        <begin position="1036"/>
        <end position="1063"/>
    </location>
</feature>
<gene>
    <name evidence="5" type="ORF">D0859_16587</name>
    <name evidence="4" type="ORF">D0860_08535</name>
</gene>
<dbReference type="EMBL" id="QWIS01000328">
    <property type="protein sequence ID" value="RMY98304.1"/>
    <property type="molecule type" value="Genomic_DNA"/>
</dbReference>
<dbReference type="GO" id="GO:0006270">
    <property type="term" value="P:DNA replication initiation"/>
    <property type="evidence" value="ECO:0007669"/>
    <property type="project" value="TreeGrafter"/>
</dbReference>
<dbReference type="Proteomes" id="UP000280598">
    <property type="component" value="Unassembled WGS sequence"/>
</dbReference>
<dbReference type="InterPro" id="IPR001357">
    <property type="entry name" value="BRCT_dom"/>
</dbReference>
<dbReference type="VEuPathDB" id="FungiDB:BTJ68_12083"/>
<feature type="compositionally biased region" description="Polar residues" evidence="2">
    <location>
        <begin position="267"/>
        <end position="285"/>
    </location>
</feature>
<keyword evidence="1" id="KW-0677">Repeat</keyword>
<comment type="caution">
    <text evidence="5">The sequence shown here is derived from an EMBL/GenBank/DDBJ whole genome shotgun (WGS) entry which is preliminary data.</text>
</comment>
<feature type="compositionally biased region" description="Low complexity" evidence="2">
    <location>
        <begin position="509"/>
        <end position="521"/>
    </location>
</feature>
<feature type="region of interest" description="Disordered" evidence="2">
    <location>
        <begin position="503"/>
        <end position="679"/>
    </location>
</feature>
<dbReference type="CDD" id="cd17731">
    <property type="entry name" value="BRCT_TopBP1_rpt2_like"/>
    <property type="match status" value="1"/>
</dbReference>
<feature type="compositionally biased region" description="Basic and acidic residues" evidence="2">
    <location>
        <begin position="211"/>
        <end position="225"/>
    </location>
</feature>
<feature type="region of interest" description="Disordered" evidence="2">
    <location>
        <begin position="198"/>
        <end position="285"/>
    </location>
</feature>
<feature type="compositionally biased region" description="Polar residues" evidence="2">
    <location>
        <begin position="719"/>
        <end position="743"/>
    </location>
</feature>
<evidence type="ECO:0000313" key="4">
    <source>
        <dbReference type="EMBL" id="RMY98304.1"/>
    </source>
</evidence>
<feature type="region of interest" description="Disordered" evidence="2">
    <location>
        <begin position="1172"/>
        <end position="1276"/>
    </location>
</feature>
<evidence type="ECO:0000313" key="7">
    <source>
        <dbReference type="Proteomes" id="UP000281677"/>
    </source>
</evidence>
<feature type="region of interest" description="Disordered" evidence="2">
    <location>
        <begin position="1122"/>
        <end position="1159"/>
    </location>
</feature>
<feature type="compositionally biased region" description="Polar residues" evidence="2">
    <location>
        <begin position="553"/>
        <end position="568"/>
    </location>
</feature>
<dbReference type="SMART" id="SM00292">
    <property type="entry name" value="BRCT"/>
    <property type="match status" value="4"/>
</dbReference>
<reference evidence="6 7" key="1">
    <citation type="journal article" date="2018" name="BMC Genomics">
        <title>Genomic evidence for intraspecific hybridization in a clonal and extremely halotolerant yeast.</title>
        <authorList>
            <person name="Gostincar C."/>
            <person name="Stajich J.E."/>
            <person name="Zupancic J."/>
            <person name="Zalar P."/>
            <person name="Gunde-Cimerman N."/>
        </authorList>
    </citation>
    <scope>NUCLEOTIDE SEQUENCE [LARGE SCALE GENOMIC DNA]</scope>
    <source>
        <strain evidence="5 7">EXF-120</strain>
        <strain evidence="4 6">EXF-562</strain>
    </source>
</reference>
<feature type="compositionally biased region" description="Basic and acidic residues" evidence="2">
    <location>
        <begin position="695"/>
        <end position="713"/>
    </location>
</feature>
<dbReference type="OrthoDB" id="251770at2759"/>
<sequence length="1276" mass="140589">MADRPPLLGTVLCATSFPQQDRTAIATHAQELGAEFKLDLTCDVTHLIVGCITTPKYRYVAKERPDIKVLRREWLDVVKEEWKKGGEVDVEGLEDSLRLPPFFNLKVCITGFEDMEQRTALQRSIEANGGEYHPDLTKAVTHLIAKTASGAKYTHAKQWGVGVVSLKWYEDSLQRGLALDEALYDPVLAEEEQGRGAFRTVAKARPTSAKRARDSESQRAEDTGKRKMRRTASTRLHSQSQDMWSGMTGGETLQQPSGADQWGDGQETLSANQSTHTERPSLQQVQVRRSDVFQLHQAEEQEPQGLFAGRWITISGFPRDKANLLRQYLEPNGATVVPARDLDDASSDPHYISRYLLVPRNQDGSLHLPEVPAGTEMVTEWWVERCIHYKRFLEPAEDPLSRPLWNVKIPAFAGVTICSTGFSGPDFRQTAEAVKLMGAVYEERLTPNISVLLSGSSNVKKEKAYYAAKHNIPVVSADWLWRCLEKKERVPYNQFQVHLPTFDPKESARSSSNSPALSATADRQGAAGEKTRTVDAPPKRVSEFRKKRPTPSLPLQTVKSEPSSTTIQKRAPFVFEDDDEDDAPVVGNEPAAGMVQPPPTTEDSKIAGDPRTSGPNPVLQEVSPNLSPSKPSQSEEDARATAQTKPDLTSKLQPAPVSPNSRHVSPQKDTESLGSRPTEDLTASIASLLQKQKAARSDLHSIEIPQRRKDRPLGRSASGIGTRSASASMQSEHTGSPSLQPDVSESLADGFGFSRETPPLPPGTQLGYETADAEQHRQLMEKRMKVKLHDEHHGQKLASVGTVKDAVDDSGVGNRVQRRHRTSEFLVYSVIILQPFSKVSVTSFPCIARFSMDPFSITVGIVGLVDGGLSLSKDLKSKIDDFRNAEREVIELAHEIDLCTTLLDVLGDSLNGPENAYPKNIAKQTKRLVGDMRNVFQDVELLLAEFDYSAKASGRYMIKAETFRGHHDKLKGLQLSFIFMLSVCPTPRPVQPDAGATPGTAVSPLGTFEGTIQHVPIYTGARDPKSGAPITYKATLTLQPSESQQASTGTDAKPGQTNSEPDFSDRLEEAKKNKHLRKKLAALTSNPFFSREAFGSMFGKHPPKAKVYRYAETISIEPRMGMPLRSHSDAEDAGLGSGEAVGEEVPMHRPGLSPSSRAADDRVEDILTYLFHDGEEEGDEASPSASSDERHDQDEEPEEGILKPFPTTDSEAEFAHYDALDDPSAETMILNVDPRQARAHSPNAIRQSSSNARLRVQSPPSRYSTPLSFPPQQRSR</sequence>
<dbReference type="CDD" id="cd17723">
    <property type="entry name" value="BRCT_Rad4_rpt4"/>
    <property type="match status" value="1"/>
</dbReference>
<dbReference type="PANTHER" id="PTHR13561:SF20">
    <property type="entry name" value="DNA TOPOISOMERASE 2-BINDING PROTEIN 1"/>
    <property type="match status" value="1"/>
</dbReference>
<dbReference type="InterPro" id="IPR036420">
    <property type="entry name" value="BRCT_dom_sf"/>
</dbReference>
<dbReference type="Gene3D" id="3.40.50.10190">
    <property type="entry name" value="BRCT domain"/>
    <property type="match status" value="4"/>
</dbReference>
<evidence type="ECO:0000259" key="3">
    <source>
        <dbReference type="PROSITE" id="PS50172"/>
    </source>
</evidence>
<dbReference type="EMBL" id="QWIT01001027">
    <property type="protein sequence ID" value="RMZ19420.1"/>
    <property type="molecule type" value="Genomic_DNA"/>
</dbReference>
<evidence type="ECO:0000256" key="2">
    <source>
        <dbReference type="SAM" id="MobiDB-lite"/>
    </source>
</evidence>
<feature type="domain" description="BRCT" evidence="3">
    <location>
        <begin position="97"/>
        <end position="186"/>
    </location>
</feature>
<dbReference type="InterPro" id="IPR059215">
    <property type="entry name" value="BRCT2_TopBP1-like"/>
</dbReference>
<feature type="compositionally biased region" description="Polar residues" evidence="2">
    <location>
        <begin position="233"/>
        <end position="243"/>
    </location>
</feature>
<protein>
    <recommendedName>
        <fullName evidence="3">BRCT domain-containing protein</fullName>
    </recommendedName>
</protein>
<name>A0A3M7I1G3_HORWE</name>
<dbReference type="PROSITE" id="PS50172">
    <property type="entry name" value="BRCT"/>
    <property type="match status" value="4"/>
</dbReference>
<feature type="compositionally biased region" description="Polar residues" evidence="2">
    <location>
        <begin position="1036"/>
        <end position="1061"/>
    </location>
</feature>
<dbReference type="CDD" id="cd18433">
    <property type="entry name" value="BRCT_Rad4_rpt3"/>
    <property type="match status" value="1"/>
</dbReference>
<feature type="domain" description="BRCT" evidence="3">
    <location>
        <begin position="407"/>
        <end position="497"/>
    </location>
</feature>
<dbReference type="AlphaFoldDB" id="A0A3M7I1G3"/>
<dbReference type="GO" id="GO:0033314">
    <property type="term" value="P:mitotic DNA replication checkpoint signaling"/>
    <property type="evidence" value="ECO:0007669"/>
    <property type="project" value="TreeGrafter"/>
</dbReference>
<dbReference type="SUPFAM" id="SSF52113">
    <property type="entry name" value="BRCT domain"/>
    <property type="match status" value="4"/>
</dbReference>
<feature type="compositionally biased region" description="Basic and acidic residues" evidence="2">
    <location>
        <begin position="529"/>
        <end position="544"/>
    </location>
</feature>
<feature type="region of interest" description="Disordered" evidence="2">
    <location>
        <begin position="692"/>
        <end position="767"/>
    </location>
</feature>
<dbReference type="GO" id="GO:0007095">
    <property type="term" value="P:mitotic G2 DNA damage checkpoint signaling"/>
    <property type="evidence" value="ECO:0007669"/>
    <property type="project" value="TreeGrafter"/>
</dbReference>
<proteinExistence type="predicted"/>
<organism evidence="5 7">
    <name type="scientific">Hortaea werneckii</name>
    <name type="common">Black yeast</name>
    <name type="synonym">Cladosporium werneckii</name>
    <dbReference type="NCBI Taxonomy" id="91943"/>
    <lineage>
        <taxon>Eukaryota</taxon>
        <taxon>Fungi</taxon>
        <taxon>Dikarya</taxon>
        <taxon>Ascomycota</taxon>
        <taxon>Pezizomycotina</taxon>
        <taxon>Dothideomycetes</taxon>
        <taxon>Dothideomycetidae</taxon>
        <taxon>Mycosphaerellales</taxon>
        <taxon>Teratosphaeriaceae</taxon>
        <taxon>Hortaea</taxon>
    </lineage>
</organism>
<accession>A0A3M7I1G3</accession>
<evidence type="ECO:0000256" key="1">
    <source>
        <dbReference type="ARBA" id="ARBA00022737"/>
    </source>
</evidence>
<dbReference type="PANTHER" id="PTHR13561">
    <property type="entry name" value="DNA REPLICATION REGULATOR DPB11-RELATED"/>
    <property type="match status" value="1"/>
</dbReference>
<dbReference type="Pfam" id="PF12738">
    <property type="entry name" value="PTCB-BRCT"/>
    <property type="match status" value="3"/>
</dbReference>
<evidence type="ECO:0000313" key="5">
    <source>
        <dbReference type="EMBL" id="RMZ19420.1"/>
    </source>
</evidence>